<comment type="caution">
    <text evidence="5">The sequence shown here is derived from an EMBL/GenBank/DDBJ whole genome shotgun (WGS) entry which is preliminary data.</text>
</comment>
<dbReference type="InterPro" id="IPR008927">
    <property type="entry name" value="6-PGluconate_DH-like_C_sf"/>
</dbReference>
<dbReference type="GO" id="GO:0046168">
    <property type="term" value="P:glycerol-3-phosphate catabolic process"/>
    <property type="evidence" value="ECO:0007669"/>
    <property type="project" value="InterPro"/>
</dbReference>
<dbReference type="SUPFAM" id="SSF48179">
    <property type="entry name" value="6-phosphogluconate dehydrogenase C-terminal domain-like"/>
    <property type="match status" value="1"/>
</dbReference>
<dbReference type="InterPro" id="IPR036291">
    <property type="entry name" value="NAD(P)-bd_dom_sf"/>
</dbReference>
<dbReference type="SUPFAM" id="SSF51735">
    <property type="entry name" value="NAD(P)-binding Rossmann-fold domains"/>
    <property type="match status" value="1"/>
</dbReference>
<feature type="domain" description="Opine dehydrogenase" evidence="4">
    <location>
        <begin position="183"/>
        <end position="329"/>
    </location>
</feature>
<dbReference type="PANTHER" id="PTHR38015:SF1">
    <property type="entry name" value="OPINE DEHYDROGENASE DOMAIN-CONTAINING PROTEIN"/>
    <property type="match status" value="1"/>
</dbReference>
<keyword evidence="1" id="KW-0560">Oxidoreductase</keyword>
<feature type="domain" description="Glycerol-3-phosphate dehydrogenase NAD-dependent N-terminal" evidence="3">
    <location>
        <begin position="8"/>
        <end position="110"/>
    </location>
</feature>
<dbReference type="Pfam" id="PF02317">
    <property type="entry name" value="Octopine_DH"/>
    <property type="match status" value="1"/>
</dbReference>
<dbReference type="OrthoDB" id="4394513at2759"/>
<dbReference type="PANTHER" id="PTHR38015">
    <property type="entry name" value="BLR6086 PROTEIN"/>
    <property type="match status" value="1"/>
</dbReference>
<name>A0A9W9D317_9PEZI</name>
<accession>A0A9W9D317</accession>
<dbReference type="AlphaFoldDB" id="A0A9W9D317"/>
<evidence type="ECO:0008006" key="7">
    <source>
        <dbReference type="Google" id="ProtNLM"/>
    </source>
</evidence>
<dbReference type="GO" id="GO:0141152">
    <property type="term" value="F:glycerol-3-phosphate dehydrogenase (NAD+) activity"/>
    <property type="evidence" value="ECO:0007669"/>
    <property type="project" value="UniProtKB-EC"/>
</dbReference>
<proteinExistence type="predicted"/>
<dbReference type="InterPro" id="IPR011128">
    <property type="entry name" value="G3P_DH_NAD-dep_N"/>
</dbReference>
<dbReference type="Gene3D" id="1.10.1040.10">
    <property type="entry name" value="N-(1-d-carboxylethyl)-l-norvaline Dehydrogenase, domain 2"/>
    <property type="match status" value="1"/>
</dbReference>
<reference evidence="5" key="1">
    <citation type="submission" date="2022-10" db="EMBL/GenBank/DDBJ databases">
        <title>Tapping the CABI collections for fungal endophytes: first genome assemblies for Collariella, Neodidymelliopsis, Ascochyta clinopodiicola, Didymella pomorum, Didymosphaeria variabile, Neocosmospora piperis and Neocucurbitaria cava.</title>
        <authorList>
            <person name="Hill R."/>
        </authorList>
    </citation>
    <scope>NUCLEOTIDE SEQUENCE</scope>
    <source>
        <strain evidence="5">IMI 355082</strain>
    </source>
</reference>
<dbReference type="GO" id="GO:0051287">
    <property type="term" value="F:NAD binding"/>
    <property type="evidence" value="ECO:0007669"/>
    <property type="project" value="InterPro"/>
</dbReference>
<dbReference type="Gene3D" id="3.40.50.720">
    <property type="entry name" value="NAD(P)-binding Rossmann-like Domain"/>
    <property type="match status" value="1"/>
</dbReference>
<gene>
    <name evidence="5" type="ORF">N0V93_001888</name>
</gene>
<evidence type="ECO:0000259" key="4">
    <source>
        <dbReference type="Pfam" id="PF02317"/>
    </source>
</evidence>
<evidence type="ECO:0000256" key="2">
    <source>
        <dbReference type="ARBA" id="ARBA00048683"/>
    </source>
</evidence>
<evidence type="ECO:0000313" key="6">
    <source>
        <dbReference type="Proteomes" id="UP001140453"/>
    </source>
</evidence>
<organism evidence="5 6">
    <name type="scientific">Gnomoniopsis smithogilvyi</name>
    <dbReference type="NCBI Taxonomy" id="1191159"/>
    <lineage>
        <taxon>Eukaryota</taxon>
        <taxon>Fungi</taxon>
        <taxon>Dikarya</taxon>
        <taxon>Ascomycota</taxon>
        <taxon>Pezizomycotina</taxon>
        <taxon>Sordariomycetes</taxon>
        <taxon>Sordariomycetidae</taxon>
        <taxon>Diaporthales</taxon>
        <taxon>Gnomoniaceae</taxon>
        <taxon>Gnomoniopsis</taxon>
    </lineage>
</organism>
<dbReference type="Pfam" id="PF01210">
    <property type="entry name" value="NAD_Gly3P_dh_N"/>
    <property type="match status" value="1"/>
</dbReference>
<dbReference type="Proteomes" id="UP001140453">
    <property type="component" value="Unassembled WGS sequence"/>
</dbReference>
<protein>
    <recommendedName>
        <fullName evidence="7">Opine dehydrogenase domain-containing protein</fullName>
    </recommendedName>
</protein>
<evidence type="ECO:0000256" key="1">
    <source>
        <dbReference type="ARBA" id="ARBA00023002"/>
    </source>
</evidence>
<keyword evidence="6" id="KW-1185">Reference proteome</keyword>
<evidence type="ECO:0000313" key="5">
    <source>
        <dbReference type="EMBL" id="KAJ4397655.1"/>
    </source>
</evidence>
<dbReference type="InterPro" id="IPR051729">
    <property type="entry name" value="Opine/Lysopine_DH"/>
</dbReference>
<dbReference type="EMBL" id="JAPEVB010000001">
    <property type="protein sequence ID" value="KAJ4397655.1"/>
    <property type="molecule type" value="Genomic_DNA"/>
</dbReference>
<dbReference type="InterPro" id="IPR013328">
    <property type="entry name" value="6PGD_dom2"/>
</dbReference>
<sequence length="411" mass="45370">MSQTRVQVGIIGMGQGGKALAAHLASRGYKPLVYCCPGHRTEYNFIKENNSRVEASHAVEGVFEVQLVDDLSDFVRRTTHIIIVTLSTAHREILQALSKYDLRRTTIVALPGGGTFAAKVRQLGLETKNTLESCTLPYASRCPAPGQVAVLYIKKTFPLASVKVMQERDRLILSEVFDGRVEWRKSVLNMWLNCTNPVVHCPPIIFNAGRVESGNPFSLYGEGITPSVARATMALDAERIAIATSNGEHAPTVLDWTNIWYDANYPDWVTFAQSSTPHNKHGLAPTTLKGQRFLDEDMKETMVMWYCLGRLRGLDLPVMRSMITLASAMVDEDYFVTGSTLESLGLDKMSPTEIMNIFGTPEPQPVVPQELRLVKMAVPASPTACRPALSPELRHFGVEPLFGMLAFSKAG</sequence>
<evidence type="ECO:0000259" key="3">
    <source>
        <dbReference type="Pfam" id="PF01210"/>
    </source>
</evidence>
<comment type="catalytic activity">
    <reaction evidence="2">
        <text>sn-glycerol 3-phosphate + NAD(+) = dihydroxyacetone phosphate + NADH + H(+)</text>
        <dbReference type="Rhea" id="RHEA:11092"/>
        <dbReference type="ChEBI" id="CHEBI:15378"/>
        <dbReference type="ChEBI" id="CHEBI:57540"/>
        <dbReference type="ChEBI" id="CHEBI:57597"/>
        <dbReference type="ChEBI" id="CHEBI:57642"/>
        <dbReference type="ChEBI" id="CHEBI:57945"/>
        <dbReference type="EC" id="1.1.1.8"/>
    </reaction>
</comment>
<dbReference type="InterPro" id="IPR003421">
    <property type="entry name" value="Opine_DH"/>
</dbReference>